<dbReference type="PIRSF" id="PIRSF011576">
    <property type="entry name" value="YabP"/>
    <property type="match status" value="1"/>
</dbReference>
<dbReference type="Pfam" id="PF07873">
    <property type="entry name" value="YabP"/>
    <property type="match status" value="1"/>
</dbReference>
<evidence type="ECO:0000313" key="2">
    <source>
        <dbReference type="Proteomes" id="UP000092971"/>
    </source>
</evidence>
<accession>A0A1B1YAK2</accession>
<sequence>MAEEKKSLEREHQNIILKDRKKLLITGVHNVESFNEESIVVDTQLGLVIIRGLDMHINKLDVESATLDVEGEIGLIEYLDGTVPQRKGGFLSGLFK</sequence>
<dbReference type="NCBIfam" id="TIGR02892">
    <property type="entry name" value="spore_yabP"/>
    <property type="match status" value="1"/>
</dbReference>
<dbReference type="InterPro" id="IPR038705">
    <property type="entry name" value="YabP_sf"/>
</dbReference>
<dbReference type="AlphaFoldDB" id="A0A1B1YAK2"/>
<organism evidence="1 2">
    <name type="scientific">Thermoclostridium stercorarium subsp. thermolacticum DSM 2910</name>
    <dbReference type="NCBI Taxonomy" id="1121336"/>
    <lineage>
        <taxon>Bacteria</taxon>
        <taxon>Bacillati</taxon>
        <taxon>Bacillota</taxon>
        <taxon>Clostridia</taxon>
        <taxon>Eubacteriales</taxon>
        <taxon>Oscillospiraceae</taxon>
        <taxon>Thermoclostridium</taxon>
    </lineage>
</organism>
<dbReference type="RefSeq" id="WP_015357980.1">
    <property type="nucleotide sequence ID" value="NZ_CP014672.1"/>
</dbReference>
<name>A0A1B1YAK2_THEST</name>
<dbReference type="Gene3D" id="2.60.40.2000">
    <property type="match status" value="1"/>
</dbReference>
<reference evidence="1 2" key="1">
    <citation type="submission" date="2016-02" db="EMBL/GenBank/DDBJ databases">
        <title>Comparison of Clostridium stercorarium subspecies using comparative genomics and transcriptomics.</title>
        <authorList>
            <person name="Schellenberg J."/>
            <person name="Thallinger G."/>
            <person name="Levin D.B."/>
            <person name="Zhang X."/>
            <person name="Alvare G."/>
            <person name="Fristensky B."/>
            <person name="Sparling R."/>
        </authorList>
    </citation>
    <scope>NUCLEOTIDE SEQUENCE [LARGE SCALE GENOMIC DNA]</scope>
    <source>
        <strain evidence="1 2">DSM 2910</strain>
    </source>
</reference>
<evidence type="ECO:0000313" key="1">
    <source>
        <dbReference type="EMBL" id="ANW97786.1"/>
    </source>
</evidence>
<protein>
    <submittedName>
        <fullName evidence="1">Sporulation protein</fullName>
    </submittedName>
</protein>
<dbReference type="Proteomes" id="UP000092971">
    <property type="component" value="Chromosome"/>
</dbReference>
<dbReference type="GO" id="GO:0030435">
    <property type="term" value="P:sporulation resulting in formation of a cellular spore"/>
    <property type="evidence" value="ECO:0007669"/>
    <property type="project" value="InterPro"/>
</dbReference>
<dbReference type="InterPro" id="IPR012504">
    <property type="entry name" value="Spore_YabP"/>
</dbReference>
<dbReference type="EMBL" id="CP014672">
    <property type="protein sequence ID" value="ANW97786.1"/>
    <property type="molecule type" value="Genomic_DNA"/>
</dbReference>
<proteinExistence type="predicted"/>
<gene>
    <name evidence="1" type="ORF">CSTERTH_01425</name>
</gene>
<dbReference type="InterPro" id="IPR022476">
    <property type="entry name" value="Spore_YabP/YqfC"/>
</dbReference>
<dbReference type="OrthoDB" id="9795125at2"/>